<dbReference type="AlphaFoldDB" id="A0A426ZIF5"/>
<evidence type="ECO:0000313" key="2">
    <source>
        <dbReference type="Proteomes" id="UP000287651"/>
    </source>
</evidence>
<accession>A0A426ZIF5</accession>
<evidence type="ECO:0000313" key="1">
    <source>
        <dbReference type="EMBL" id="RRT63758.1"/>
    </source>
</evidence>
<proteinExistence type="predicted"/>
<comment type="caution">
    <text evidence="1">The sequence shown here is derived from an EMBL/GenBank/DDBJ whole genome shotgun (WGS) entry which is preliminary data.</text>
</comment>
<dbReference type="EMBL" id="AMZH03006468">
    <property type="protein sequence ID" value="RRT63758.1"/>
    <property type="molecule type" value="Genomic_DNA"/>
</dbReference>
<reference evidence="1 2" key="1">
    <citation type="journal article" date="2014" name="Agronomy (Basel)">
        <title>A Draft Genome Sequence for Ensete ventricosum, the Drought-Tolerant Tree Against Hunger.</title>
        <authorList>
            <person name="Harrison J."/>
            <person name="Moore K.A."/>
            <person name="Paszkiewicz K."/>
            <person name="Jones T."/>
            <person name="Grant M."/>
            <person name="Ambacheew D."/>
            <person name="Muzemil S."/>
            <person name="Studholme D.J."/>
        </authorList>
    </citation>
    <scope>NUCLEOTIDE SEQUENCE [LARGE SCALE GENOMIC DNA]</scope>
</reference>
<protein>
    <submittedName>
        <fullName evidence="1">Uncharacterized protein</fullName>
    </submittedName>
</protein>
<name>A0A426ZIF5_ENSVE</name>
<dbReference type="Proteomes" id="UP000287651">
    <property type="component" value="Unassembled WGS sequence"/>
</dbReference>
<organism evidence="1 2">
    <name type="scientific">Ensete ventricosum</name>
    <name type="common">Abyssinian banana</name>
    <name type="synonym">Musa ensete</name>
    <dbReference type="NCBI Taxonomy" id="4639"/>
    <lineage>
        <taxon>Eukaryota</taxon>
        <taxon>Viridiplantae</taxon>
        <taxon>Streptophyta</taxon>
        <taxon>Embryophyta</taxon>
        <taxon>Tracheophyta</taxon>
        <taxon>Spermatophyta</taxon>
        <taxon>Magnoliopsida</taxon>
        <taxon>Liliopsida</taxon>
        <taxon>Zingiberales</taxon>
        <taxon>Musaceae</taxon>
        <taxon>Ensete</taxon>
    </lineage>
</organism>
<feature type="non-terminal residue" evidence="1">
    <location>
        <position position="61"/>
    </location>
</feature>
<sequence>MLSTIPRSNNPRDRYVPELRASINPNLQQGRSDDLYKLLLHFGAKILESDLYIKMMSGTCT</sequence>
<gene>
    <name evidence="1" type="ORF">B296_00019028</name>
</gene>